<dbReference type="EMBL" id="JACRWE010000003">
    <property type="protein sequence ID" value="MBC5996525.1"/>
    <property type="molecule type" value="Genomic_DNA"/>
</dbReference>
<dbReference type="InterPro" id="IPR003313">
    <property type="entry name" value="AraC-bd"/>
</dbReference>
<dbReference type="SUPFAM" id="SSF46689">
    <property type="entry name" value="Homeodomain-like"/>
    <property type="match status" value="2"/>
</dbReference>
<dbReference type="InterPro" id="IPR014710">
    <property type="entry name" value="RmlC-like_jellyroll"/>
</dbReference>
<keyword evidence="3" id="KW-0804">Transcription</keyword>
<dbReference type="Gene3D" id="1.10.10.60">
    <property type="entry name" value="Homeodomain-like"/>
    <property type="match status" value="2"/>
</dbReference>
<evidence type="ECO:0000313" key="5">
    <source>
        <dbReference type="EMBL" id="MBC5996525.1"/>
    </source>
</evidence>
<dbReference type="PANTHER" id="PTHR43280">
    <property type="entry name" value="ARAC-FAMILY TRANSCRIPTIONAL REGULATOR"/>
    <property type="match status" value="1"/>
</dbReference>
<sequence length="299" mass="34952">MKVYDIIVDENKKEMIQYGLPEFLFVIEPIQINKYILGFIDWHWHKELQFCIVTSGIVDFHIKGETVTLSKGDGIFINTEQLHKVKNHIDSDGSYLCFNFNPDLIYGFAGNIINLKYIMPYLGNPAITYCTLKKDINWQSDILEKLLKIQIEYTNQNIGFELQILTLLLSVWVDMLKNYFISFSSDNIIHNTSRIKDVINYIHGHYMEKINLKDICDEINLSKGACCREFKKYMNCSIFEYITNYRLVMSEKLLITTNESITDIAYKCGFGSTSYFIEKFKLQAGMSPLTYRKENQSKK</sequence>
<comment type="caution">
    <text evidence="5">The sequence shown here is derived from an EMBL/GenBank/DDBJ whole genome shotgun (WGS) entry which is preliminary data.</text>
</comment>
<dbReference type="InterPro" id="IPR018062">
    <property type="entry name" value="HTH_AraC-typ_CS"/>
</dbReference>
<evidence type="ECO:0000256" key="1">
    <source>
        <dbReference type="ARBA" id="ARBA00023015"/>
    </source>
</evidence>
<dbReference type="SMART" id="SM00342">
    <property type="entry name" value="HTH_ARAC"/>
    <property type="match status" value="1"/>
</dbReference>
<reference evidence="5 6" key="1">
    <citation type="submission" date="2020-08" db="EMBL/GenBank/DDBJ databases">
        <authorList>
            <person name="Liu C."/>
            <person name="Sun Q."/>
        </authorList>
    </citation>
    <scope>NUCLEOTIDE SEQUENCE [LARGE SCALE GENOMIC DNA]</scope>
    <source>
        <strain evidence="5 6">NSJ-18</strain>
    </source>
</reference>
<dbReference type="Gene3D" id="2.60.120.10">
    <property type="entry name" value="Jelly Rolls"/>
    <property type="match status" value="1"/>
</dbReference>
<dbReference type="CDD" id="cd02208">
    <property type="entry name" value="cupin_RmlC-like"/>
    <property type="match status" value="1"/>
</dbReference>
<organism evidence="5 6">
    <name type="scientific">Romboutsia faecis</name>
    <dbReference type="NCBI Taxonomy" id="2764597"/>
    <lineage>
        <taxon>Bacteria</taxon>
        <taxon>Bacillati</taxon>
        <taxon>Bacillota</taxon>
        <taxon>Clostridia</taxon>
        <taxon>Peptostreptococcales</taxon>
        <taxon>Peptostreptococcaceae</taxon>
        <taxon>Romboutsia</taxon>
    </lineage>
</organism>
<dbReference type="PANTHER" id="PTHR43280:SF28">
    <property type="entry name" value="HTH-TYPE TRANSCRIPTIONAL ACTIVATOR RHAS"/>
    <property type="match status" value="1"/>
</dbReference>
<dbReference type="Pfam" id="PF02311">
    <property type="entry name" value="AraC_binding"/>
    <property type="match status" value="1"/>
</dbReference>
<keyword evidence="6" id="KW-1185">Reference proteome</keyword>
<feature type="domain" description="HTH araC/xylS-type" evidence="4">
    <location>
        <begin position="196"/>
        <end position="294"/>
    </location>
</feature>
<dbReference type="InterPro" id="IPR037923">
    <property type="entry name" value="HTH-like"/>
</dbReference>
<dbReference type="InterPro" id="IPR020449">
    <property type="entry name" value="Tscrpt_reg_AraC-type_HTH"/>
</dbReference>
<proteinExistence type="predicted"/>
<dbReference type="InterPro" id="IPR009057">
    <property type="entry name" value="Homeodomain-like_sf"/>
</dbReference>
<dbReference type="Pfam" id="PF12833">
    <property type="entry name" value="HTH_18"/>
    <property type="match status" value="1"/>
</dbReference>
<protein>
    <submittedName>
        <fullName evidence="5">Helix-turn-helix transcriptional regulator</fullName>
    </submittedName>
</protein>
<evidence type="ECO:0000256" key="3">
    <source>
        <dbReference type="ARBA" id="ARBA00023163"/>
    </source>
</evidence>
<dbReference type="InterPro" id="IPR018060">
    <property type="entry name" value="HTH_AraC"/>
</dbReference>
<dbReference type="RefSeq" id="WP_153926017.1">
    <property type="nucleotide sequence ID" value="NZ_JACRWE010000003.1"/>
</dbReference>
<name>A0ABR7JNQ0_9FIRM</name>
<dbReference type="Proteomes" id="UP000609849">
    <property type="component" value="Unassembled WGS sequence"/>
</dbReference>
<evidence type="ECO:0000256" key="2">
    <source>
        <dbReference type="ARBA" id="ARBA00023125"/>
    </source>
</evidence>
<evidence type="ECO:0000313" key="6">
    <source>
        <dbReference type="Proteomes" id="UP000609849"/>
    </source>
</evidence>
<dbReference type="PROSITE" id="PS00041">
    <property type="entry name" value="HTH_ARAC_FAMILY_1"/>
    <property type="match status" value="1"/>
</dbReference>
<dbReference type="PROSITE" id="PS01124">
    <property type="entry name" value="HTH_ARAC_FAMILY_2"/>
    <property type="match status" value="1"/>
</dbReference>
<keyword evidence="2" id="KW-0238">DNA-binding</keyword>
<gene>
    <name evidence="5" type="ORF">H8923_07115</name>
</gene>
<accession>A0ABR7JNQ0</accession>
<dbReference type="PRINTS" id="PR00032">
    <property type="entry name" value="HTHARAC"/>
</dbReference>
<keyword evidence="1" id="KW-0805">Transcription regulation</keyword>
<dbReference type="SUPFAM" id="SSF51215">
    <property type="entry name" value="Regulatory protein AraC"/>
    <property type="match status" value="1"/>
</dbReference>
<evidence type="ECO:0000259" key="4">
    <source>
        <dbReference type="PROSITE" id="PS01124"/>
    </source>
</evidence>